<dbReference type="EMBL" id="CP013862">
    <property type="protein sequence ID" value="ALX48060.1"/>
    <property type="molecule type" value="Genomic_DNA"/>
</dbReference>
<dbReference type="NCBIfam" id="NF041554">
    <property type="entry name" value="SA1362_fam"/>
    <property type="match status" value="1"/>
</dbReference>
<feature type="compositionally biased region" description="Low complexity" evidence="1">
    <location>
        <begin position="81"/>
        <end position="92"/>
    </location>
</feature>
<dbReference type="STRING" id="1472767.AOX59_05220"/>
<dbReference type="Proteomes" id="UP000050331">
    <property type="component" value="Chromosome"/>
</dbReference>
<organism evidence="3 4">
    <name type="scientific">Lentibacillus amyloliquefaciens</name>
    <dbReference type="NCBI Taxonomy" id="1472767"/>
    <lineage>
        <taxon>Bacteria</taxon>
        <taxon>Bacillati</taxon>
        <taxon>Bacillota</taxon>
        <taxon>Bacilli</taxon>
        <taxon>Bacillales</taxon>
        <taxon>Bacillaceae</taxon>
        <taxon>Lentibacillus</taxon>
    </lineage>
</organism>
<dbReference type="InterPro" id="IPR048110">
    <property type="entry name" value="SA1362/YqhP-like"/>
</dbReference>
<accession>A0A0U4E463</accession>
<evidence type="ECO:0000256" key="1">
    <source>
        <dbReference type="SAM" id="MobiDB-lite"/>
    </source>
</evidence>
<feature type="transmembrane region" description="Helical" evidence="2">
    <location>
        <begin position="32"/>
        <end position="54"/>
    </location>
</feature>
<gene>
    <name evidence="3" type="ORF">AOX59_05220</name>
</gene>
<keyword evidence="2" id="KW-1133">Transmembrane helix</keyword>
<dbReference type="RefSeq" id="WP_068442841.1">
    <property type="nucleotide sequence ID" value="NZ_CP013862.1"/>
</dbReference>
<dbReference type="KEGG" id="lao:AOX59_05220"/>
<evidence type="ECO:0000313" key="4">
    <source>
        <dbReference type="Proteomes" id="UP000050331"/>
    </source>
</evidence>
<dbReference type="OrthoDB" id="2974227at2"/>
<keyword evidence="2" id="KW-0472">Membrane</keyword>
<feature type="transmembrane region" description="Helical" evidence="2">
    <location>
        <begin position="7"/>
        <end position="26"/>
    </location>
</feature>
<protein>
    <submittedName>
        <fullName evidence="3">Uncharacterized protein</fullName>
    </submittedName>
</protein>
<feature type="region of interest" description="Disordered" evidence="1">
    <location>
        <begin position="61"/>
        <end position="128"/>
    </location>
</feature>
<evidence type="ECO:0000256" key="2">
    <source>
        <dbReference type="SAM" id="Phobius"/>
    </source>
</evidence>
<sequence length="128" mass="14231">MGNSKGTLVVYAIIGLAVIGVITQLFSNTASFLTSIFTMLGFGIVIFALLYFFIFRKRSGASSNETKKYKQAVKQSKAKYKQQPQQTKSSSSSKREKSSPFKKKSGKRPSHLRVIDGNKSKRKNRASL</sequence>
<keyword evidence="2" id="KW-0812">Transmembrane</keyword>
<keyword evidence="4" id="KW-1185">Reference proteome</keyword>
<evidence type="ECO:0000313" key="3">
    <source>
        <dbReference type="EMBL" id="ALX48060.1"/>
    </source>
</evidence>
<dbReference type="AlphaFoldDB" id="A0A0U4E463"/>
<proteinExistence type="predicted"/>
<reference evidence="3 4" key="1">
    <citation type="submission" date="2016-01" db="EMBL/GenBank/DDBJ databases">
        <title>Complete genome sequence of strain Lentibacillus amyloliquefaciens LAM0015T isolated from saline sediment.</title>
        <authorList>
            <person name="Wang J.-L."/>
            <person name="He M.-X."/>
        </authorList>
    </citation>
    <scope>NUCLEOTIDE SEQUENCE [LARGE SCALE GENOMIC DNA]</scope>
    <source>
        <strain evidence="3 4">LAM0015</strain>
    </source>
</reference>
<name>A0A0U4E463_9BACI</name>
<feature type="compositionally biased region" description="Basic residues" evidence="1">
    <location>
        <begin position="100"/>
        <end position="111"/>
    </location>
</feature>